<dbReference type="AlphaFoldDB" id="A0A0C3NYH6"/>
<dbReference type="EMBL" id="KN831965">
    <property type="protein sequence ID" value="KIO05855.1"/>
    <property type="molecule type" value="Genomic_DNA"/>
</dbReference>
<organism evidence="1 2">
    <name type="scientific">Pisolithus tinctorius Marx 270</name>
    <dbReference type="NCBI Taxonomy" id="870435"/>
    <lineage>
        <taxon>Eukaryota</taxon>
        <taxon>Fungi</taxon>
        <taxon>Dikarya</taxon>
        <taxon>Basidiomycota</taxon>
        <taxon>Agaricomycotina</taxon>
        <taxon>Agaricomycetes</taxon>
        <taxon>Agaricomycetidae</taxon>
        <taxon>Boletales</taxon>
        <taxon>Sclerodermatineae</taxon>
        <taxon>Pisolithaceae</taxon>
        <taxon>Pisolithus</taxon>
    </lineage>
</organism>
<name>A0A0C3NYH6_PISTI</name>
<evidence type="ECO:0000313" key="2">
    <source>
        <dbReference type="Proteomes" id="UP000054217"/>
    </source>
</evidence>
<accession>A0A0C3NYH6</accession>
<sequence length="236" mass="26935">LLLPSTLGIDTCQAHGLQNLAEMELKLRTGQANDALHGLCLTLADKVAVFQGVVRTAKSYSTKTQAWDMIRTINVSVKKQATIYNQCRDAMVALGTGADILGCYQELHKEDLAVPTAAFSQNAQEHHGTHLPWFWSIDVPRDTESKSWMSEFYHIHWLQAKSVKDHWEEEEELIISEFQWAISFFRFRAKEWHKIQMGSSTIGAPGVQCYAVRQRTMYSRLAEHAEHKWQAMNVTD</sequence>
<reference evidence="1 2" key="1">
    <citation type="submission" date="2014-04" db="EMBL/GenBank/DDBJ databases">
        <authorList>
            <consortium name="DOE Joint Genome Institute"/>
            <person name="Kuo A."/>
            <person name="Kohler A."/>
            <person name="Costa M.D."/>
            <person name="Nagy L.G."/>
            <person name="Floudas D."/>
            <person name="Copeland A."/>
            <person name="Barry K.W."/>
            <person name="Cichocki N."/>
            <person name="Veneault-Fourrey C."/>
            <person name="LaButti K."/>
            <person name="Lindquist E.A."/>
            <person name="Lipzen A."/>
            <person name="Lundell T."/>
            <person name="Morin E."/>
            <person name="Murat C."/>
            <person name="Sun H."/>
            <person name="Tunlid A."/>
            <person name="Henrissat B."/>
            <person name="Grigoriev I.V."/>
            <person name="Hibbett D.S."/>
            <person name="Martin F."/>
            <person name="Nordberg H.P."/>
            <person name="Cantor M.N."/>
            <person name="Hua S.X."/>
        </authorList>
    </citation>
    <scope>NUCLEOTIDE SEQUENCE [LARGE SCALE GENOMIC DNA]</scope>
    <source>
        <strain evidence="1 2">Marx 270</strain>
    </source>
</reference>
<proteinExistence type="predicted"/>
<dbReference type="OrthoDB" id="3232711at2759"/>
<gene>
    <name evidence="1" type="ORF">M404DRAFT_101813</name>
</gene>
<protein>
    <submittedName>
        <fullName evidence="1">Uncharacterized protein</fullName>
    </submittedName>
</protein>
<evidence type="ECO:0000313" key="1">
    <source>
        <dbReference type="EMBL" id="KIO05855.1"/>
    </source>
</evidence>
<feature type="non-terminal residue" evidence="1">
    <location>
        <position position="1"/>
    </location>
</feature>
<keyword evidence="2" id="KW-1185">Reference proteome</keyword>
<feature type="non-terminal residue" evidence="1">
    <location>
        <position position="236"/>
    </location>
</feature>
<dbReference type="Proteomes" id="UP000054217">
    <property type="component" value="Unassembled WGS sequence"/>
</dbReference>
<dbReference type="InParanoid" id="A0A0C3NYH6"/>
<dbReference type="STRING" id="870435.A0A0C3NYH6"/>
<dbReference type="HOGENOM" id="CLU_003703_3_3_1"/>
<reference evidence="2" key="2">
    <citation type="submission" date="2015-01" db="EMBL/GenBank/DDBJ databases">
        <title>Evolutionary Origins and Diversification of the Mycorrhizal Mutualists.</title>
        <authorList>
            <consortium name="DOE Joint Genome Institute"/>
            <consortium name="Mycorrhizal Genomics Consortium"/>
            <person name="Kohler A."/>
            <person name="Kuo A."/>
            <person name="Nagy L.G."/>
            <person name="Floudas D."/>
            <person name="Copeland A."/>
            <person name="Barry K.W."/>
            <person name="Cichocki N."/>
            <person name="Veneault-Fourrey C."/>
            <person name="LaButti K."/>
            <person name="Lindquist E.A."/>
            <person name="Lipzen A."/>
            <person name="Lundell T."/>
            <person name="Morin E."/>
            <person name="Murat C."/>
            <person name="Riley R."/>
            <person name="Ohm R."/>
            <person name="Sun H."/>
            <person name="Tunlid A."/>
            <person name="Henrissat B."/>
            <person name="Grigoriev I.V."/>
            <person name="Hibbett D.S."/>
            <person name="Martin F."/>
        </authorList>
    </citation>
    <scope>NUCLEOTIDE SEQUENCE [LARGE SCALE GENOMIC DNA]</scope>
    <source>
        <strain evidence="2">Marx 270</strain>
    </source>
</reference>